<accession>A0A1H6FAK7</accession>
<sequence length="628" mass="71197">MFSIIMPLYNKAAEVRDSVCSVLEQTEPDFELLVIDDGSTDNSIEQLVTIQDPRLRLIQQPNAGVSAARNRGIQAAAYAYVAFIDADDRWEKDFLARIKNLIQAYPQAGAWATAYVFQQGAQLTPARIYGLGDKPTLIHDYFAVAGRGDLPLMASGVCIPRQILKQSGGFPEQQQQGEDQALWAWIGLRYPIAIDPAPCVHYQLSASNRVSLKQIPQQELPYSRDLQQQLNAGVVPRALRNSVARYIAGHLVHLAQLNVRAGRPGIARSLLADRRTRKTPLRRLKWWLRSYLPVSRPVTKARVLHLLNDTDMGGIKSVVDSLVQSSLAEDFKFEFVCINPQSWWRQHYQAQLIMLHYACNWRNLPGLVVLRLRNPRARIIIQEHHYTQAFERTVPCVWRFRAMLRAHYYLVHRVIAISQGQARWLIQQVLFSPNKLHTIPQSRHLHEFLQVPLKNPQEPLILAAYGRFHWQKGFDLLLEVMPRLPPSQFHLLLAGAGEQETQLKAKADKLEQVTYCGIISDVPKFLACCDVVLIPSRFEPFGLVCLEAKAAAKPVLVSNVDGLPEQAQGCGLVVNADDAEALYQALLKLPQQPLSSWGSEGRIQAQTAWDNYVKRWRHYLQQEINTHA</sequence>
<keyword evidence="3" id="KW-1185">Reference proteome</keyword>
<keyword evidence="2" id="KW-0328">Glycosyltransferase</keyword>
<dbReference type="Gene3D" id="3.40.50.2000">
    <property type="entry name" value="Glycogen Phosphorylase B"/>
    <property type="match status" value="2"/>
</dbReference>
<evidence type="ECO:0000313" key="2">
    <source>
        <dbReference type="EMBL" id="SEH07127.1"/>
    </source>
</evidence>
<dbReference type="InterPro" id="IPR029044">
    <property type="entry name" value="Nucleotide-diphossugar_trans"/>
</dbReference>
<dbReference type="SUPFAM" id="SSF53756">
    <property type="entry name" value="UDP-Glycosyltransferase/glycogen phosphorylase"/>
    <property type="match status" value="1"/>
</dbReference>
<gene>
    <name evidence="2" type="primary">epsJ</name>
    <name evidence="2" type="ORF">MBHS_02999</name>
</gene>
<dbReference type="Pfam" id="PF13692">
    <property type="entry name" value="Glyco_trans_1_4"/>
    <property type="match status" value="1"/>
</dbReference>
<dbReference type="PANTHER" id="PTHR43685:SF2">
    <property type="entry name" value="GLYCOSYLTRANSFERASE 2-LIKE DOMAIN-CONTAINING PROTEIN"/>
    <property type="match status" value="1"/>
</dbReference>
<dbReference type="AlphaFoldDB" id="A0A1H6FAK7"/>
<dbReference type="Proteomes" id="UP000236724">
    <property type="component" value="Unassembled WGS sequence"/>
</dbReference>
<dbReference type="PANTHER" id="PTHR43685">
    <property type="entry name" value="GLYCOSYLTRANSFERASE"/>
    <property type="match status" value="1"/>
</dbReference>
<dbReference type="Gene3D" id="3.90.550.10">
    <property type="entry name" value="Spore Coat Polysaccharide Biosynthesis Protein SpsA, Chain A"/>
    <property type="match status" value="1"/>
</dbReference>
<protein>
    <submittedName>
        <fullName evidence="2">Putative glycosyltransferase EpsJ</fullName>
        <ecNumber evidence="2">2.4.-.-</ecNumber>
    </submittedName>
</protein>
<dbReference type="EC" id="2.4.-.-" evidence="2"/>
<organism evidence="2 3">
    <name type="scientific">Candidatus Venteria ishoeyi</name>
    <dbReference type="NCBI Taxonomy" id="1899563"/>
    <lineage>
        <taxon>Bacteria</taxon>
        <taxon>Pseudomonadati</taxon>
        <taxon>Pseudomonadota</taxon>
        <taxon>Gammaproteobacteria</taxon>
        <taxon>Thiotrichales</taxon>
        <taxon>Thiotrichaceae</taxon>
        <taxon>Venteria</taxon>
    </lineage>
</organism>
<dbReference type="OrthoDB" id="5906768at2"/>
<dbReference type="EMBL" id="FMSV02000515">
    <property type="protein sequence ID" value="SEH07127.1"/>
    <property type="molecule type" value="Genomic_DNA"/>
</dbReference>
<evidence type="ECO:0000259" key="1">
    <source>
        <dbReference type="Pfam" id="PF00535"/>
    </source>
</evidence>
<dbReference type="InterPro" id="IPR001173">
    <property type="entry name" value="Glyco_trans_2-like"/>
</dbReference>
<keyword evidence="2" id="KW-0808">Transferase</keyword>
<dbReference type="GO" id="GO:0016757">
    <property type="term" value="F:glycosyltransferase activity"/>
    <property type="evidence" value="ECO:0007669"/>
    <property type="project" value="UniProtKB-KW"/>
</dbReference>
<reference evidence="2 3" key="1">
    <citation type="submission" date="2016-10" db="EMBL/GenBank/DDBJ databases">
        <authorList>
            <person name="de Groot N.N."/>
        </authorList>
    </citation>
    <scope>NUCLEOTIDE SEQUENCE [LARGE SCALE GENOMIC DNA]</scope>
    <source>
        <strain evidence="2">MBHS1</strain>
    </source>
</reference>
<evidence type="ECO:0000313" key="3">
    <source>
        <dbReference type="Proteomes" id="UP000236724"/>
    </source>
</evidence>
<dbReference type="Pfam" id="PF00535">
    <property type="entry name" value="Glycos_transf_2"/>
    <property type="match status" value="1"/>
</dbReference>
<dbReference type="RefSeq" id="WP_103920828.1">
    <property type="nucleotide sequence ID" value="NZ_FMSV02000515.1"/>
</dbReference>
<dbReference type="InterPro" id="IPR050834">
    <property type="entry name" value="Glycosyltransf_2"/>
</dbReference>
<proteinExistence type="predicted"/>
<name>A0A1H6FAK7_9GAMM</name>
<feature type="domain" description="Glycosyltransferase 2-like" evidence="1">
    <location>
        <begin position="3"/>
        <end position="122"/>
    </location>
</feature>
<dbReference type="CDD" id="cd00761">
    <property type="entry name" value="Glyco_tranf_GTA_type"/>
    <property type="match status" value="1"/>
</dbReference>
<dbReference type="SUPFAM" id="SSF53448">
    <property type="entry name" value="Nucleotide-diphospho-sugar transferases"/>
    <property type="match status" value="1"/>
</dbReference>